<name>A0ABP0Z4G8_9ROSI</name>
<evidence type="ECO:0000313" key="1">
    <source>
        <dbReference type="EMBL" id="CAK9327586.1"/>
    </source>
</evidence>
<organism evidence="1 2">
    <name type="scientific">Citrullus colocynthis</name>
    <name type="common">colocynth</name>
    <dbReference type="NCBI Taxonomy" id="252529"/>
    <lineage>
        <taxon>Eukaryota</taxon>
        <taxon>Viridiplantae</taxon>
        <taxon>Streptophyta</taxon>
        <taxon>Embryophyta</taxon>
        <taxon>Tracheophyta</taxon>
        <taxon>Spermatophyta</taxon>
        <taxon>Magnoliopsida</taxon>
        <taxon>eudicotyledons</taxon>
        <taxon>Gunneridae</taxon>
        <taxon>Pentapetalae</taxon>
        <taxon>rosids</taxon>
        <taxon>fabids</taxon>
        <taxon>Cucurbitales</taxon>
        <taxon>Cucurbitaceae</taxon>
        <taxon>Benincaseae</taxon>
        <taxon>Citrullus</taxon>
    </lineage>
</organism>
<dbReference type="Proteomes" id="UP001642487">
    <property type="component" value="Chromosome 8"/>
</dbReference>
<sequence>MNSTAAFLRHGFSIPPPRLPTTASVAGRRLPLTFSCSVSSIRPLAEKWNEKYNNKYGRCNKNNNDMDIRCGTVRNADPSDTFGDRDKFPFPNTKMALQSLLCFSSDTATVEPHMRRITAEKERALKALLDEGSDEAERIMMNVYNEYHNSTDGQTKYDASLALIQILIYTGKSRCLKYALERLKEIARIKDKPNDARPLLYHAVIYTLLDQCGTAKRYWRAYAESIRMGPTGT</sequence>
<dbReference type="EMBL" id="OZ021742">
    <property type="protein sequence ID" value="CAK9327586.1"/>
    <property type="molecule type" value="Genomic_DNA"/>
</dbReference>
<reference evidence="1 2" key="1">
    <citation type="submission" date="2024-03" db="EMBL/GenBank/DDBJ databases">
        <authorList>
            <person name="Gkanogiannis A."/>
            <person name="Becerra Lopez-Lavalle L."/>
        </authorList>
    </citation>
    <scope>NUCLEOTIDE SEQUENCE [LARGE SCALE GENOMIC DNA]</scope>
</reference>
<accession>A0ABP0Z4G8</accession>
<evidence type="ECO:0000313" key="2">
    <source>
        <dbReference type="Proteomes" id="UP001642487"/>
    </source>
</evidence>
<dbReference type="PANTHER" id="PTHR36350">
    <property type="entry name" value="TRANSMEMBRANE PROTEIN"/>
    <property type="match status" value="1"/>
</dbReference>
<dbReference type="PANTHER" id="PTHR36350:SF2">
    <property type="entry name" value="PROTEIN, PUTATIVE-RELATED"/>
    <property type="match status" value="1"/>
</dbReference>
<proteinExistence type="predicted"/>
<keyword evidence="2" id="KW-1185">Reference proteome</keyword>
<protein>
    <submittedName>
        <fullName evidence="1">Uncharacterized protein</fullName>
    </submittedName>
</protein>
<gene>
    <name evidence="1" type="ORF">CITCOLO1_LOCUS19972</name>
</gene>